<dbReference type="PANTHER" id="PTHR24123">
    <property type="entry name" value="ANKYRIN REPEAT-CONTAINING"/>
    <property type="match status" value="1"/>
</dbReference>
<dbReference type="InterPro" id="IPR036770">
    <property type="entry name" value="Ankyrin_rpt-contain_sf"/>
</dbReference>
<feature type="repeat" description="ANK" evidence="3">
    <location>
        <begin position="1259"/>
        <end position="1291"/>
    </location>
</feature>
<feature type="repeat" description="ANK" evidence="3">
    <location>
        <begin position="1862"/>
        <end position="1896"/>
    </location>
</feature>
<feature type="compositionally biased region" description="Acidic residues" evidence="4">
    <location>
        <begin position="359"/>
        <end position="377"/>
    </location>
</feature>
<feature type="repeat" description="ANK" evidence="3">
    <location>
        <begin position="2437"/>
        <end position="2469"/>
    </location>
</feature>
<feature type="repeat" description="ANK" evidence="3">
    <location>
        <begin position="1930"/>
        <end position="1962"/>
    </location>
</feature>
<feature type="repeat" description="ANK" evidence="3">
    <location>
        <begin position="1792"/>
        <end position="1824"/>
    </location>
</feature>
<feature type="compositionally biased region" description="Basic and acidic residues" evidence="4">
    <location>
        <begin position="262"/>
        <end position="274"/>
    </location>
</feature>
<dbReference type="Gene3D" id="1.10.533.10">
    <property type="entry name" value="Death Domain, Fas"/>
    <property type="match status" value="1"/>
</dbReference>
<feature type="repeat" description="ANK" evidence="3">
    <location>
        <begin position="2074"/>
        <end position="2106"/>
    </location>
</feature>
<dbReference type="InterPro" id="IPR001875">
    <property type="entry name" value="DED_dom"/>
</dbReference>
<feature type="repeat" description="ANK" evidence="3">
    <location>
        <begin position="1656"/>
        <end position="1691"/>
    </location>
</feature>
<gene>
    <name evidence="7" type="ORF">PLOB_00002265</name>
</gene>
<feature type="repeat" description="ANK" evidence="3">
    <location>
        <begin position="1725"/>
        <end position="1757"/>
    </location>
</feature>
<evidence type="ECO:0000256" key="2">
    <source>
        <dbReference type="ARBA" id="ARBA00023043"/>
    </source>
</evidence>
<feature type="repeat" description="ANK" evidence="3">
    <location>
        <begin position="2470"/>
        <end position="2502"/>
    </location>
</feature>
<proteinExistence type="predicted"/>
<feature type="domain" description="DED" evidence="6">
    <location>
        <begin position="8"/>
        <end position="85"/>
    </location>
</feature>
<evidence type="ECO:0000313" key="7">
    <source>
        <dbReference type="EMBL" id="CAH3157248.1"/>
    </source>
</evidence>
<accession>A0ABN8Q968</accession>
<dbReference type="EMBL" id="CALNXK010000107">
    <property type="protein sequence ID" value="CAH3157248.1"/>
    <property type="molecule type" value="Genomic_DNA"/>
</dbReference>
<evidence type="ECO:0000313" key="8">
    <source>
        <dbReference type="Proteomes" id="UP001159405"/>
    </source>
</evidence>
<dbReference type="InterPro" id="IPR029071">
    <property type="entry name" value="Ubiquitin-like_domsf"/>
</dbReference>
<dbReference type="Proteomes" id="UP001159405">
    <property type="component" value="Unassembled WGS sequence"/>
</dbReference>
<feature type="repeat" description="ANK" evidence="3">
    <location>
        <begin position="1759"/>
        <end position="1791"/>
    </location>
</feature>
<feature type="repeat" description="ANK" evidence="3">
    <location>
        <begin position="1292"/>
        <end position="1324"/>
    </location>
</feature>
<dbReference type="PRINTS" id="PR01415">
    <property type="entry name" value="ANKYRIN"/>
</dbReference>
<sequence>MEDKLRWKFNVFLLQIAKELTEGDLQQMKFVLRGYVTSAKCEDMKALQYVEELQKLLLLTPTKLEIFKETLTVIGRPDLVEKIEEKEATFATLPGENLEQKEYDAVCDGIEKAAAAGKFKSLPRADLSASKYRPKKISLSKSQLYSDGSLQEGSKLAPDHKLAGLATGGETGQVDMANGGDLPDALSPGAGLSSVKDLEINKPASGESCESTVMDGTCLEKSPLRPNMTGFGTGVASSTTSTSREPGDDDDDDDDDCVTDGDPNKEGESKEVTAGHEGLNTSTAASGATVSSSAKEPTEAIYTSSSSPKGEIVLDDEGLAGETSMKDPCESEPSEASSAKEPSEDDYTSSDPPKGTISPDDDSPAGDVPMEEPEESETLPKSTQHKAGHDPYGGARPKEKKGCHGVSLGNTNQSEKESSKVPIEDECASPTAPHPSDPMKDAEGTEPSQKKAKSSQFVPGPGASSKSQHGLGVFQGDSSGGACGYANPSGSDQGLPPGPHLSGAAMPSVAPPISSGSAGATLGPPYGFNPDPFGSPFPSGGAMHSGAPPMSSGSAGPTPVAAYQKAGYTVAISNGSLCYSGEDKGMVMMKSGTPFVILIANGNSHAAEVDITFGGIYLGVWIAEANSQLTSNHLIIEGSSWAPGRLTYFSKGDAERQKVNAEFFGQEPELNGQIVLEFKPEVLMLKLVVKHLWKTGTQKEISMPDFQTATIGELKERIKQKYKPDVSCLVMGGKILNEDKTMSSQAMENDNEVIEVLYTKEELMIESKGRDPIPMTVDPFNLSVTDVKDFIEQKLNIPVSEQYLRFNGQNVEEIDLLNELFLKSKESPKIKLDKDREIEINVSSSSREGPQKITIKWFATVDELRKKLIEQGVCETINTLQVDGVDISSEDKTKTLIDLNFKPKSALTVHSATTPKRGTLRGFSANDFGSRTRGFGFGHTRGLGSEQSSSLKSRYRGNGDLPGSSTLRAGADGIQHDSAAVRTREGVVMLHGNEENVHKNFRVDREEWKFSKEKAVILTIQLIDQSTGGVSGPSPSYMPTGIHGPGDPRNPMSTLVPPPLSLKSLSFNYLTTPNKESGFSSLQSACIKGDVDTVLAILNLSPDKLDSAIALSVKIGPNAPHFPGKSILTVLKHQDTEKHKDILETVSKVTEHFQSQSLLHLAAKKGNVEHVRRLLDAGEPVDAMYSCSDQREDEKTPLMFAAEFNEVDVVEFLIQRGASLEVTDRGSMTPFLHAVSGRRMQNVKRLVELGANVLKKTRRGMSAIHVAAGQGNKDAVFFLLERGASADQQGFYGLTPLMLAARKGCLDTVKLLLSKGANLNGCTQGGDTPLLFAAKENHTDLVKFLFKKKANLFAKKSYGETVLHLATQLDLVSFLCDQGANIHAKDSWGKTPLHAAAEKGQSDTVRYLLERGADINSNDDRGHTALYYAILENHASAAKVLIESGCEVKLTFKGGHFVDEGEVLETAARKGFSGILKLLLDKGVPVEAVSRDGTTPLMAAAEAGHCEVVNVLLDHGANINGFRFRNFKNEKHEIVYDKGRDGEGSDNEKEEPELANTKTPLYCALEAGRGDVARLLIERGADTSDPSGNTSSLSELAATRGLSDVFRLLTKEKSFDFNKIKDDGETLLTSAATSGKYDSVKFLLDNGAEVNVKNASGDTALSCAVQSCAVPDLEIVRLLLAHGAAVNTRNDRCETPLLIAVEKNADKVANLLIEHGCETNSKNVGYFSALHFAAQYNNGKLIEKLLQHSADPSLKTDDEGMTPLHVAAKSGSVLAADVLLEHGADLDSTTHLGETPLLLAAQEKKFAMVYFLAEKGSNVDVKSSFGKTVLMNVAIGYRDVKTFSLAKTLLELGSSVNATDEFGRSVLHYMSCGGNSEREFYNLLLSHGGNVNLPDRNMETPLHFAASDGNTALIEWLLEQGADVRALDRKNRSPLHSAAYRGCSISVQLLIQNGAEIHLADNKGWLPLHLAAAGGHRTTFEVLLQNGSDVTLVDRKGRTCLHLVAKYGPCGWEELFELLNIHGGNINAKDFSGQTVFGASLTPKKYIDEHHFFTRFLQLYMENGGDVHAVDLVTGRTTLHVAAACSLTDIADNLLDEGLNLEARDKNGDTPLHRASARGTPDMIQGLVEKGADLSAVNKRGQTPLLVCVALNVSTEGSTVLIENGGDVNTADNSGNTALHYAVRRGQNFLDMLIKNGADVNAVNSVGCTPLHVTAGYAKSAEAINVLLSAGGDVHCRDKQGNTPLHLAAAEGNYNTAAVLIEKGSDVHATNLKGETCAHMMVFAPEGMVEKTIVGGGQGNAVDDLGSSPLHLALLSGRWLVAKCLLKHGSDPNAVDYKGSTPLHVGCSSGSKSAVSFLIDRGGHLEARDAKGCTPLHICAVFNQTNTAKLLLDRGASLEARDNEESTPLHLASAFSDADMVSLLVKHGANVKGKDSEGSVALHTAAALGRMDITRVLIDAGSDVNARDANGNTPLHVSASSGKLEVARLLLDEKADMNAVNNDGVSPVGCAEAFGHKKVKRFIEKKMLHG</sequence>
<dbReference type="InterPro" id="IPR000626">
    <property type="entry name" value="Ubiquitin-like_dom"/>
</dbReference>
<feature type="compositionally biased region" description="Low complexity" evidence="4">
    <location>
        <begin position="281"/>
        <end position="294"/>
    </location>
</feature>
<feature type="repeat" description="ANK" evidence="3">
    <location>
        <begin position="1154"/>
        <end position="1186"/>
    </location>
</feature>
<dbReference type="PROSITE" id="PS50053">
    <property type="entry name" value="UBIQUITIN_2"/>
    <property type="match status" value="2"/>
</dbReference>
<evidence type="ECO:0000256" key="4">
    <source>
        <dbReference type="SAM" id="MobiDB-lite"/>
    </source>
</evidence>
<dbReference type="Pfam" id="PF12796">
    <property type="entry name" value="Ank_2"/>
    <property type="match status" value="11"/>
</dbReference>
<feature type="repeat" description="ANK" evidence="3">
    <location>
        <begin position="1623"/>
        <end position="1655"/>
    </location>
</feature>
<keyword evidence="2 3" id="KW-0040">ANK repeat</keyword>
<dbReference type="InterPro" id="IPR002110">
    <property type="entry name" value="Ankyrin_rpt"/>
</dbReference>
<dbReference type="PROSITE" id="PS50088">
    <property type="entry name" value="ANK_REPEAT"/>
    <property type="match status" value="31"/>
</dbReference>
<feature type="domain" description="Ubiquitin-like" evidence="5">
    <location>
        <begin position="783"/>
        <end position="827"/>
    </location>
</feature>
<feature type="repeat" description="ANK" evidence="3">
    <location>
        <begin position="1325"/>
        <end position="1357"/>
    </location>
</feature>
<feature type="repeat" description="ANK" evidence="3">
    <location>
        <begin position="1193"/>
        <end position="1225"/>
    </location>
</feature>
<dbReference type="SUPFAM" id="SSF54236">
    <property type="entry name" value="Ubiquitin-like"/>
    <property type="match status" value="2"/>
</dbReference>
<evidence type="ECO:0000256" key="3">
    <source>
        <dbReference type="PROSITE-ProRule" id="PRU00023"/>
    </source>
</evidence>
<dbReference type="SUPFAM" id="SSF47986">
    <property type="entry name" value="DEATH domain"/>
    <property type="match status" value="1"/>
</dbReference>
<feature type="repeat" description="ANK" evidence="3">
    <location>
        <begin position="2107"/>
        <end position="2139"/>
    </location>
</feature>
<name>A0ABN8Q968_9CNID</name>
<dbReference type="InterPro" id="IPR051165">
    <property type="entry name" value="Multifunctional_ANK_Repeat"/>
</dbReference>
<dbReference type="SMART" id="SM00031">
    <property type="entry name" value="DED"/>
    <property type="match status" value="1"/>
</dbReference>
<evidence type="ECO:0000259" key="6">
    <source>
        <dbReference type="PROSITE" id="PS50168"/>
    </source>
</evidence>
<feature type="repeat" description="ANK" evidence="3">
    <location>
        <begin position="1421"/>
        <end position="1453"/>
    </location>
</feature>
<feature type="compositionally biased region" description="Acidic residues" evidence="4">
    <location>
        <begin position="247"/>
        <end position="259"/>
    </location>
</feature>
<feature type="region of interest" description="Disordered" evidence="4">
    <location>
        <begin position="220"/>
        <end position="558"/>
    </location>
</feature>
<feature type="compositionally biased region" description="Basic and acidic residues" evidence="4">
    <location>
        <begin position="414"/>
        <end position="423"/>
    </location>
</feature>
<dbReference type="PROSITE" id="PS50168">
    <property type="entry name" value="DED"/>
    <property type="match status" value="1"/>
</dbReference>
<organism evidence="7 8">
    <name type="scientific">Porites lobata</name>
    <dbReference type="NCBI Taxonomy" id="104759"/>
    <lineage>
        <taxon>Eukaryota</taxon>
        <taxon>Metazoa</taxon>
        <taxon>Cnidaria</taxon>
        <taxon>Anthozoa</taxon>
        <taxon>Hexacorallia</taxon>
        <taxon>Scleractinia</taxon>
        <taxon>Fungiina</taxon>
        <taxon>Poritidae</taxon>
        <taxon>Porites</taxon>
    </lineage>
</organism>
<dbReference type="Pfam" id="PF01335">
    <property type="entry name" value="DED"/>
    <property type="match status" value="1"/>
</dbReference>
<evidence type="ECO:0000256" key="1">
    <source>
        <dbReference type="ARBA" id="ARBA00022737"/>
    </source>
</evidence>
<reference evidence="7 8" key="1">
    <citation type="submission" date="2022-05" db="EMBL/GenBank/DDBJ databases">
        <authorList>
            <consortium name="Genoscope - CEA"/>
            <person name="William W."/>
        </authorList>
    </citation>
    <scope>NUCLEOTIDE SEQUENCE [LARGE SCALE GENOMIC DNA]</scope>
</reference>
<dbReference type="Pfam" id="PF00023">
    <property type="entry name" value="Ank"/>
    <property type="match status" value="3"/>
</dbReference>
<keyword evidence="1" id="KW-0677">Repeat</keyword>
<feature type="repeat" description="ANK" evidence="3">
    <location>
        <begin position="2371"/>
        <end position="2403"/>
    </location>
</feature>
<feature type="region of interest" description="Disordered" evidence="4">
    <location>
        <begin position="938"/>
        <end position="975"/>
    </location>
</feature>
<dbReference type="InterPro" id="IPR011029">
    <property type="entry name" value="DEATH-like_dom_sf"/>
</dbReference>
<dbReference type="PROSITE" id="PS50297">
    <property type="entry name" value="ANK_REP_REGION"/>
    <property type="match status" value="26"/>
</dbReference>
<feature type="repeat" description="ANK" evidence="3">
    <location>
        <begin position="1996"/>
        <end position="2031"/>
    </location>
</feature>
<keyword evidence="8" id="KW-1185">Reference proteome</keyword>
<protein>
    <submittedName>
        <fullName evidence="7">Uncharacterized protein</fullName>
    </submittedName>
</protein>
<comment type="caution">
    <text evidence="7">The sequence shown here is derived from an EMBL/GenBank/DDBJ whole genome shotgun (WGS) entry which is preliminary data.</text>
</comment>
<feature type="repeat" description="ANK" evidence="3">
    <location>
        <begin position="2305"/>
        <end position="2337"/>
    </location>
</feature>
<feature type="repeat" description="ANK" evidence="3">
    <location>
        <begin position="2240"/>
        <end position="2272"/>
    </location>
</feature>
<feature type="repeat" description="ANK" evidence="3">
    <location>
        <begin position="1556"/>
        <end position="1588"/>
    </location>
</feature>
<feature type="repeat" description="ANK" evidence="3">
    <location>
        <begin position="1897"/>
        <end position="1929"/>
    </location>
</feature>
<feature type="compositionally biased region" description="Low complexity" evidence="4">
    <location>
        <begin position="528"/>
        <end position="558"/>
    </location>
</feature>
<dbReference type="SMART" id="SM00248">
    <property type="entry name" value="ANK"/>
    <property type="match status" value="37"/>
</dbReference>
<feature type="repeat" description="ANK" evidence="3">
    <location>
        <begin position="1963"/>
        <end position="1995"/>
    </location>
</feature>
<feature type="region of interest" description="Disordered" evidence="4">
    <location>
        <begin position="162"/>
        <end position="190"/>
    </location>
</feature>
<feature type="repeat" description="ANK" evidence="3">
    <location>
        <begin position="1492"/>
        <end position="1520"/>
    </location>
</feature>
<dbReference type="CDD" id="cd00045">
    <property type="entry name" value="DED"/>
    <property type="match status" value="1"/>
</dbReference>
<dbReference type="SUPFAM" id="SSF48403">
    <property type="entry name" value="Ankyrin repeat"/>
    <property type="match status" value="4"/>
</dbReference>
<feature type="repeat" description="ANK" evidence="3">
    <location>
        <begin position="2206"/>
        <end position="2239"/>
    </location>
</feature>
<feature type="repeat" description="ANK" evidence="3">
    <location>
        <begin position="1388"/>
        <end position="1420"/>
    </location>
</feature>
<feature type="repeat" description="ANK" evidence="3">
    <location>
        <begin position="2404"/>
        <end position="2436"/>
    </location>
</feature>
<feature type="repeat" description="ANK" evidence="3">
    <location>
        <begin position="2174"/>
        <end position="2205"/>
    </location>
</feature>
<dbReference type="CDD" id="cd17039">
    <property type="entry name" value="Ubl_ubiquitin_like"/>
    <property type="match status" value="2"/>
</dbReference>
<feature type="repeat" description="ANK" evidence="3">
    <location>
        <begin position="1692"/>
        <end position="1724"/>
    </location>
</feature>
<dbReference type="PANTHER" id="PTHR24123:SF33">
    <property type="entry name" value="PROTEIN HOS4"/>
    <property type="match status" value="1"/>
</dbReference>
<feature type="domain" description="Ubiquitin-like" evidence="5">
    <location>
        <begin position="685"/>
        <end position="757"/>
    </location>
</feature>
<evidence type="ECO:0000259" key="5">
    <source>
        <dbReference type="PROSITE" id="PS50053"/>
    </source>
</evidence>
<dbReference type="Gene3D" id="1.25.40.20">
    <property type="entry name" value="Ankyrin repeat-containing domain"/>
    <property type="match status" value="11"/>
</dbReference>
<feature type="repeat" description="ANK" evidence="3">
    <location>
        <begin position="2338"/>
        <end position="2370"/>
    </location>
</feature>